<evidence type="ECO:0000256" key="1">
    <source>
        <dbReference type="SAM" id="SignalP"/>
    </source>
</evidence>
<organism evidence="3 4">
    <name type="scientific">Geranomyces variabilis</name>
    <dbReference type="NCBI Taxonomy" id="109894"/>
    <lineage>
        <taxon>Eukaryota</taxon>
        <taxon>Fungi</taxon>
        <taxon>Fungi incertae sedis</taxon>
        <taxon>Chytridiomycota</taxon>
        <taxon>Chytridiomycota incertae sedis</taxon>
        <taxon>Chytridiomycetes</taxon>
        <taxon>Spizellomycetales</taxon>
        <taxon>Powellomycetaceae</taxon>
        <taxon>Geranomyces</taxon>
    </lineage>
</organism>
<dbReference type="InterPro" id="IPR005151">
    <property type="entry name" value="Tail-specific_protease"/>
</dbReference>
<dbReference type="GO" id="GO:0008236">
    <property type="term" value="F:serine-type peptidase activity"/>
    <property type="evidence" value="ECO:0007669"/>
    <property type="project" value="InterPro"/>
</dbReference>
<dbReference type="SUPFAM" id="SSF52096">
    <property type="entry name" value="ClpP/crotonase"/>
    <property type="match status" value="1"/>
</dbReference>
<name>A0AAD5TGT4_9FUNG</name>
<accession>A0AAD5TGT4</accession>
<dbReference type="Pfam" id="PF03572">
    <property type="entry name" value="Peptidase_S41"/>
    <property type="match status" value="1"/>
</dbReference>
<evidence type="ECO:0000259" key="2">
    <source>
        <dbReference type="Pfam" id="PF03572"/>
    </source>
</evidence>
<dbReference type="Proteomes" id="UP001212152">
    <property type="component" value="Unassembled WGS sequence"/>
</dbReference>
<feature type="signal peptide" evidence="1">
    <location>
        <begin position="1"/>
        <end position="18"/>
    </location>
</feature>
<feature type="chain" id="PRO_5042171840" description="Tail specific protease domain-containing protein" evidence="1">
    <location>
        <begin position="19"/>
        <end position="833"/>
    </location>
</feature>
<evidence type="ECO:0000313" key="4">
    <source>
        <dbReference type="Proteomes" id="UP001212152"/>
    </source>
</evidence>
<keyword evidence="4" id="KW-1185">Reference proteome</keyword>
<dbReference type="GO" id="GO:0006508">
    <property type="term" value="P:proteolysis"/>
    <property type="evidence" value="ECO:0007669"/>
    <property type="project" value="InterPro"/>
</dbReference>
<sequence length="833" mass="90209">MLLTSAFTTLLAISSVAAQLTPARRFGLLEDTRPELGFVNYSPQQKADVAHQAKELLAIYAHEYVKKENYHIDAQKKIAAFEKKAKKLSHKDFHYGLADIFLSLRDFHTNYYIAGPHSCYGFVGPFTFDFVDSRDIANDPHIVVKAITINPDVLRLAKDVVALVQPGDVLTKIDGLSFVDHWKTTQDHTGGANLYGGYRAALGLLSSINGKIYPAPKNNEINFEFSRPGTPAPFNVTVSWITAAKRDCLADAPSGGQAFGASKFHGPKETDIKKMGPIRMKPTSPLDGLDLFPEGDNDLILQPTASSIVQWTVYTYGGANLGVLRLSSFLEDGQPDTSRAEAAFRSLLLNELAETDGIVIDLRRNGGGSLNLADGLPQLFVPDFMPGTGRALRVEENRVLFVQNQVQGEVWAASYNASKPGDLYTKAIQFNTQEQTNELGQLYLKPVALLTDASCYSACDTFSASMQDHGVLVYGEDGQSGAGGANVVEHRSFLQKGAPTIYKPLPFQDVDAQGRVRLGAPDMRIAWRATIRVKKNEGQLIEDRGVITDRVVRPFAADFTKNVADGKDTRYSRIAKELRDWGVHTKTTGLFFQSPLNVTQATTGSALSFAYTSQFIKKLEIRDTTNQVVATAAPSPYYRRTTGQLASSQPASALGRFTYTILGYSGDGKQVLKTKRDSIITPGLDKYVKVAAGQTWTYSKNASAFSAVYNTGATAAPTGWIPSANGIIVGNGVQYVDSVDTSFSVFANVAAGAKLSTTFAYDTEKDYDFLTITVRSVFSGTAPVALFTASGAAQVDKAFDLGVSGNVEITYHFVSDGGVTAKGVTVSMIAIQA</sequence>
<dbReference type="Gene3D" id="3.90.226.10">
    <property type="entry name" value="2-enoyl-CoA Hydratase, Chain A, domain 1"/>
    <property type="match status" value="1"/>
</dbReference>
<dbReference type="InterPro" id="IPR029045">
    <property type="entry name" value="ClpP/crotonase-like_dom_sf"/>
</dbReference>
<dbReference type="GO" id="GO:0004175">
    <property type="term" value="F:endopeptidase activity"/>
    <property type="evidence" value="ECO:0007669"/>
    <property type="project" value="TreeGrafter"/>
</dbReference>
<feature type="domain" description="Tail specific protease" evidence="2">
    <location>
        <begin position="320"/>
        <end position="486"/>
    </location>
</feature>
<dbReference type="PANTHER" id="PTHR32060">
    <property type="entry name" value="TAIL-SPECIFIC PROTEASE"/>
    <property type="match status" value="1"/>
</dbReference>
<keyword evidence="1" id="KW-0732">Signal</keyword>
<gene>
    <name evidence="3" type="ORF">HDU87_005833</name>
</gene>
<comment type="caution">
    <text evidence="3">The sequence shown here is derived from an EMBL/GenBank/DDBJ whole genome shotgun (WGS) entry which is preliminary data.</text>
</comment>
<evidence type="ECO:0000313" key="3">
    <source>
        <dbReference type="EMBL" id="KAJ3175690.1"/>
    </source>
</evidence>
<reference evidence="3" key="1">
    <citation type="submission" date="2020-05" db="EMBL/GenBank/DDBJ databases">
        <title>Phylogenomic resolution of chytrid fungi.</title>
        <authorList>
            <person name="Stajich J.E."/>
            <person name="Amses K."/>
            <person name="Simmons R."/>
            <person name="Seto K."/>
            <person name="Myers J."/>
            <person name="Bonds A."/>
            <person name="Quandt C.A."/>
            <person name="Barry K."/>
            <person name="Liu P."/>
            <person name="Grigoriev I."/>
            <person name="Longcore J.E."/>
            <person name="James T.Y."/>
        </authorList>
    </citation>
    <scope>NUCLEOTIDE SEQUENCE</scope>
    <source>
        <strain evidence="3">JEL0379</strain>
    </source>
</reference>
<dbReference type="EMBL" id="JADGJQ010000049">
    <property type="protein sequence ID" value="KAJ3175690.1"/>
    <property type="molecule type" value="Genomic_DNA"/>
</dbReference>
<dbReference type="AlphaFoldDB" id="A0AAD5TGT4"/>
<dbReference type="PANTHER" id="PTHR32060:SF22">
    <property type="entry name" value="CARBOXYL-TERMINAL-PROCESSING PEPTIDASE 3, CHLOROPLASTIC"/>
    <property type="match status" value="1"/>
</dbReference>
<protein>
    <recommendedName>
        <fullName evidence="2">Tail specific protease domain-containing protein</fullName>
    </recommendedName>
</protein>
<proteinExistence type="predicted"/>